<organism evidence="1">
    <name type="scientific">marine metagenome</name>
    <dbReference type="NCBI Taxonomy" id="408172"/>
    <lineage>
        <taxon>unclassified sequences</taxon>
        <taxon>metagenomes</taxon>
        <taxon>ecological metagenomes</taxon>
    </lineage>
</organism>
<protein>
    <submittedName>
        <fullName evidence="1">Uncharacterized protein</fullName>
    </submittedName>
</protein>
<name>A0A382IPE9_9ZZZZ</name>
<evidence type="ECO:0000313" key="1">
    <source>
        <dbReference type="EMBL" id="SVC00541.1"/>
    </source>
</evidence>
<sequence length="132" mass="14822">MTRIFRFFCLGIFLSLALPATAQVGHPAKGSWTGFYGPNDSDQNRFRLFLNWTNREITGVINPGRRAISLNKVEMDYSTWTMTLEAEMPVDGGTAHFVVTGKLENLGSWTNRLYSGTYTLGSESGEFWLSLN</sequence>
<gene>
    <name evidence="1" type="ORF">METZ01_LOCUS253395</name>
</gene>
<dbReference type="EMBL" id="UINC01068153">
    <property type="protein sequence ID" value="SVC00541.1"/>
    <property type="molecule type" value="Genomic_DNA"/>
</dbReference>
<dbReference type="AlphaFoldDB" id="A0A382IPE9"/>
<accession>A0A382IPE9</accession>
<proteinExistence type="predicted"/>
<reference evidence="1" key="1">
    <citation type="submission" date="2018-05" db="EMBL/GenBank/DDBJ databases">
        <authorList>
            <person name="Lanie J.A."/>
            <person name="Ng W.-L."/>
            <person name="Kazmierczak K.M."/>
            <person name="Andrzejewski T.M."/>
            <person name="Davidsen T.M."/>
            <person name="Wayne K.J."/>
            <person name="Tettelin H."/>
            <person name="Glass J.I."/>
            <person name="Rusch D."/>
            <person name="Podicherti R."/>
            <person name="Tsui H.-C.T."/>
            <person name="Winkler M.E."/>
        </authorList>
    </citation>
    <scope>NUCLEOTIDE SEQUENCE</scope>
</reference>